<name>A0A497JI63_9ARCH</name>
<reference evidence="2 3" key="1">
    <citation type="submission" date="2018-06" db="EMBL/GenBank/DDBJ databases">
        <title>Extensive metabolic versatility and redundancy in microbially diverse, dynamic hydrothermal sediments.</title>
        <authorList>
            <person name="Dombrowski N."/>
            <person name="Teske A."/>
            <person name="Baker B.J."/>
        </authorList>
    </citation>
    <scope>NUCLEOTIDE SEQUENCE [LARGE SCALE GENOMIC DNA]</scope>
    <source>
        <strain evidence="2">B51_G17</strain>
    </source>
</reference>
<dbReference type="InterPro" id="IPR023130">
    <property type="entry name" value="Ta0600-like_sf"/>
</dbReference>
<accession>A0A497JI63</accession>
<dbReference type="SUPFAM" id="SSF158436">
    <property type="entry name" value="Ta0600-like"/>
    <property type="match status" value="1"/>
</dbReference>
<dbReference type="Pfam" id="PF03685">
    <property type="entry name" value="UPF0147"/>
    <property type="match status" value="1"/>
</dbReference>
<comment type="caution">
    <text evidence="2">The sequence shown here is derived from an EMBL/GenBank/DDBJ whole genome shotgun (WGS) entry which is preliminary data.</text>
</comment>
<dbReference type="EMBL" id="QMWP01000002">
    <property type="protein sequence ID" value="RLG71259.1"/>
    <property type="molecule type" value="Genomic_DNA"/>
</dbReference>
<evidence type="ECO:0000313" key="3">
    <source>
        <dbReference type="Proteomes" id="UP000278031"/>
    </source>
</evidence>
<dbReference type="Gene3D" id="1.20.1440.50">
    <property type="entry name" value="Ta0600-like"/>
    <property type="match status" value="1"/>
</dbReference>
<dbReference type="AlphaFoldDB" id="A0A497JI63"/>
<comment type="similarity">
    <text evidence="1">Belongs to the UPF0147 family.</text>
</comment>
<gene>
    <name evidence="2" type="ORF">DRO04_00155</name>
</gene>
<dbReference type="InterPro" id="IPR005354">
    <property type="entry name" value="UPF0147"/>
</dbReference>
<dbReference type="Proteomes" id="UP000278031">
    <property type="component" value="Unassembled WGS sequence"/>
</dbReference>
<proteinExistence type="inferred from homology"/>
<protein>
    <submittedName>
        <fullName evidence="2">Uncharacterized protein</fullName>
    </submittedName>
</protein>
<sequence length="91" mass="10724">MAKKEEIERLKEEIFFLVDSVLEDPTVPRNIKNSLNEAKEKLENYKDVTNVSLALYILDDLNNDPNMPPHTRTELWKVISKLEELKEKIKK</sequence>
<organism evidence="2 3">
    <name type="scientific">Candidatus Iainarchaeum sp</name>
    <dbReference type="NCBI Taxonomy" id="3101447"/>
    <lineage>
        <taxon>Archaea</taxon>
        <taxon>Candidatus Iainarchaeota</taxon>
        <taxon>Candidatus Iainarchaeia</taxon>
        <taxon>Candidatus Iainarchaeales</taxon>
        <taxon>Candidatus Iainarchaeaceae</taxon>
        <taxon>Candidatus Iainarchaeum</taxon>
    </lineage>
</organism>
<evidence type="ECO:0000256" key="1">
    <source>
        <dbReference type="ARBA" id="ARBA00005958"/>
    </source>
</evidence>
<evidence type="ECO:0000313" key="2">
    <source>
        <dbReference type="EMBL" id="RLG71259.1"/>
    </source>
</evidence>